<comment type="subcellular location">
    <subcellularLocation>
        <location evidence="1">Cell membrane</location>
        <topology evidence="1">Multi-pass membrane protein</topology>
    </subcellularLocation>
</comment>
<dbReference type="STRING" id="38300.SPRI_2412"/>
<dbReference type="KEGG" id="spri:SPRI_2412"/>
<dbReference type="Proteomes" id="UP000060513">
    <property type="component" value="Chromosome"/>
</dbReference>
<dbReference type="Pfam" id="PF00005">
    <property type="entry name" value="ABC_tran"/>
    <property type="match status" value="1"/>
</dbReference>
<evidence type="ECO:0000313" key="9">
    <source>
        <dbReference type="EMBL" id="ALC20718.1"/>
    </source>
</evidence>
<evidence type="ECO:0000256" key="2">
    <source>
        <dbReference type="ARBA" id="ARBA00022692"/>
    </source>
</evidence>
<feature type="region of interest" description="Disordered" evidence="7">
    <location>
        <begin position="1"/>
        <end position="20"/>
    </location>
</feature>
<dbReference type="GO" id="GO:0005524">
    <property type="term" value="F:ATP binding"/>
    <property type="evidence" value="ECO:0007669"/>
    <property type="project" value="UniProtKB-KW"/>
</dbReference>
<feature type="transmembrane region" description="Helical" evidence="8">
    <location>
        <begin position="174"/>
        <end position="191"/>
    </location>
</feature>
<feature type="compositionally biased region" description="Basic and acidic residues" evidence="7">
    <location>
        <begin position="1"/>
        <end position="13"/>
    </location>
</feature>
<feature type="compositionally biased region" description="Pro residues" evidence="7">
    <location>
        <begin position="634"/>
        <end position="651"/>
    </location>
</feature>
<dbReference type="PROSITE" id="PS50929">
    <property type="entry name" value="ABC_TM1F"/>
    <property type="match status" value="1"/>
</dbReference>
<dbReference type="InterPro" id="IPR003593">
    <property type="entry name" value="AAA+_ATPase"/>
</dbReference>
<dbReference type="InterPro" id="IPR011527">
    <property type="entry name" value="ABC1_TM_dom"/>
</dbReference>
<reference evidence="9 10" key="1">
    <citation type="submission" date="2015-08" db="EMBL/GenBank/DDBJ databases">
        <title>Genome sequence of the pristinamycin over-producing bacterium Streptomyces pristinaespiralis HCCB10218.</title>
        <authorList>
            <person name="Tian J."/>
            <person name="Yang J."/>
            <person name="Li L."/>
            <person name="Ruan L."/>
            <person name="Wei W."/>
            <person name="Zheng G."/>
            <person name="Wei Z."/>
            <person name="Yang S."/>
            <person name="Ge M."/>
            <person name="Jiang W."/>
            <person name="Lu Y."/>
        </authorList>
    </citation>
    <scope>NUCLEOTIDE SEQUENCE [LARGE SCALE GENOMIC DNA]</scope>
    <source>
        <strain evidence="9 10">HCCB 10218</strain>
    </source>
</reference>
<dbReference type="SUPFAM" id="SSF90123">
    <property type="entry name" value="ABC transporter transmembrane region"/>
    <property type="match status" value="1"/>
</dbReference>
<keyword evidence="5 8" id="KW-1133">Transmembrane helix</keyword>
<name>A0A0M5IT52_STRPR</name>
<dbReference type="InterPro" id="IPR017871">
    <property type="entry name" value="ABC_transporter-like_CS"/>
</dbReference>
<evidence type="ECO:0000256" key="6">
    <source>
        <dbReference type="ARBA" id="ARBA00023136"/>
    </source>
</evidence>
<feature type="compositionally biased region" description="Low complexity" evidence="7">
    <location>
        <begin position="682"/>
        <end position="702"/>
    </location>
</feature>
<dbReference type="GO" id="GO:0005886">
    <property type="term" value="C:plasma membrane"/>
    <property type="evidence" value="ECO:0007669"/>
    <property type="project" value="UniProtKB-SubCell"/>
</dbReference>
<dbReference type="Gene3D" id="1.20.1560.10">
    <property type="entry name" value="ABC transporter type 1, transmembrane domain"/>
    <property type="match status" value="1"/>
</dbReference>
<gene>
    <name evidence="9" type="ORF">SPRI_2412</name>
</gene>
<feature type="region of interest" description="Disordered" evidence="7">
    <location>
        <begin position="577"/>
        <end position="752"/>
    </location>
</feature>
<sequence>MNTRGEERPEKGRTPPVGGGDALLRGTVRRTWFIAAVLGLCSTAAAGCALAVPAVIGHALDLMLDRRTGAGPWLALSAVLLAGEVILEAARVLLSQLAGARATAWVRIRALKGLLGSPLSHAAPYSPGDVAARLCVNAADSGAAPAALATIVSSLLAPVGALVALALIDPWTAAVFLAGVPLLLLLLRAFARHSSDSVGRYQRVQADIAARLAEALEGARTVAAAGTLGREARRVLAPLDELALHGRRMWTVHGRAVAHSGVLLPLLVTAVLAVGGVRVSQGALSVGDLLAASRYAALAAGVGGVASPLGALVRARSAARRTAELADLEPMPHGCAALPEDGNGTLELSGVGLVRGGVPLLTDVTLKVPGGATAAVVGRSGSGRSSLAAVAGRLEDPDEGRVLLDGTPLAQVERGDLRARVAYAFARPEFHGGTVAEAVAAGAVDASGDRVRHAAVLAHADDFVRLLPHGYGTPLDQAPLSGGERQRLGLARAFVRRGRLTILDDATSSLDTATERQVELALSGASFTGTRLVVAHRVSTAARADLVIWLEAGRVRRVAPHGELWRDPDYRAVFVPEPVPAQPATPSPPTSGDPVPAPAAPPAAGPVPAPDPSDPSDPPDSPAPSDPSDRVPAPAAPPVAGPVPPPDPSNPSDPSDPSDRVPAPAAPPVAGPVPAPDPSDPSNPSDPSDSSDSSDPSDLSDPSDPPDPPDSSDPPDRVPAQDPSRTPGAVPPRRAGWPPAAVVARRGRGRGR</sequence>
<dbReference type="SUPFAM" id="SSF52540">
    <property type="entry name" value="P-loop containing nucleoside triphosphate hydrolases"/>
    <property type="match status" value="1"/>
</dbReference>
<feature type="transmembrane region" description="Helical" evidence="8">
    <location>
        <begin position="295"/>
        <end position="313"/>
    </location>
</feature>
<dbReference type="GO" id="GO:0016887">
    <property type="term" value="F:ATP hydrolysis activity"/>
    <property type="evidence" value="ECO:0007669"/>
    <property type="project" value="InterPro"/>
</dbReference>
<evidence type="ECO:0000313" key="10">
    <source>
        <dbReference type="Proteomes" id="UP000060513"/>
    </source>
</evidence>
<dbReference type="PANTHER" id="PTHR43394">
    <property type="entry name" value="ATP-DEPENDENT PERMEASE MDL1, MITOCHONDRIAL"/>
    <property type="match status" value="1"/>
</dbReference>
<evidence type="ECO:0000256" key="1">
    <source>
        <dbReference type="ARBA" id="ARBA00004651"/>
    </source>
</evidence>
<keyword evidence="6 8" id="KW-0472">Membrane</keyword>
<dbReference type="AlphaFoldDB" id="A0A0M5IT52"/>
<dbReference type="PROSITE" id="PS50893">
    <property type="entry name" value="ABC_TRANSPORTER_2"/>
    <property type="match status" value="1"/>
</dbReference>
<proteinExistence type="predicted"/>
<dbReference type="SMART" id="SM00382">
    <property type="entry name" value="AAA"/>
    <property type="match status" value="1"/>
</dbReference>
<dbReference type="InterPro" id="IPR039421">
    <property type="entry name" value="Type_1_exporter"/>
</dbReference>
<dbReference type="PANTHER" id="PTHR43394:SF1">
    <property type="entry name" value="ATP-BINDING CASSETTE SUB-FAMILY B MEMBER 10, MITOCHONDRIAL"/>
    <property type="match status" value="1"/>
</dbReference>
<evidence type="ECO:0000256" key="5">
    <source>
        <dbReference type="ARBA" id="ARBA00022989"/>
    </source>
</evidence>
<feature type="compositionally biased region" description="Low complexity" evidence="7">
    <location>
        <begin position="652"/>
        <end position="663"/>
    </location>
</feature>
<dbReference type="PROSITE" id="PS00211">
    <property type="entry name" value="ABC_TRANSPORTER_1"/>
    <property type="match status" value="1"/>
</dbReference>
<feature type="compositionally biased region" description="Pro residues" evidence="7">
    <location>
        <begin position="664"/>
        <end position="681"/>
    </location>
</feature>
<dbReference type="InterPro" id="IPR003439">
    <property type="entry name" value="ABC_transporter-like_ATP-bd"/>
</dbReference>
<feature type="transmembrane region" description="Helical" evidence="8">
    <location>
        <begin position="256"/>
        <end position="275"/>
    </location>
</feature>
<evidence type="ECO:0000256" key="4">
    <source>
        <dbReference type="ARBA" id="ARBA00022840"/>
    </source>
</evidence>
<keyword evidence="2 8" id="KW-0812">Transmembrane</keyword>
<dbReference type="InterPro" id="IPR036640">
    <property type="entry name" value="ABC1_TM_sf"/>
</dbReference>
<feature type="compositionally biased region" description="Pro residues" evidence="7">
    <location>
        <begin position="577"/>
        <end position="625"/>
    </location>
</feature>
<evidence type="ECO:0000256" key="8">
    <source>
        <dbReference type="SAM" id="Phobius"/>
    </source>
</evidence>
<dbReference type="RefSeq" id="WP_063805340.1">
    <property type="nucleotide sequence ID" value="NZ_CP011340.1"/>
</dbReference>
<evidence type="ECO:0000256" key="3">
    <source>
        <dbReference type="ARBA" id="ARBA00022741"/>
    </source>
</evidence>
<organism evidence="9">
    <name type="scientific">Streptomyces pristinaespiralis</name>
    <dbReference type="NCBI Taxonomy" id="38300"/>
    <lineage>
        <taxon>Bacteria</taxon>
        <taxon>Bacillati</taxon>
        <taxon>Actinomycetota</taxon>
        <taxon>Actinomycetes</taxon>
        <taxon>Kitasatosporales</taxon>
        <taxon>Streptomycetaceae</taxon>
        <taxon>Streptomyces</taxon>
    </lineage>
</organism>
<evidence type="ECO:0000256" key="7">
    <source>
        <dbReference type="SAM" id="MobiDB-lite"/>
    </source>
</evidence>
<dbReference type="GeneID" id="97236545"/>
<feature type="compositionally biased region" description="Pro residues" evidence="7">
    <location>
        <begin position="703"/>
        <end position="712"/>
    </location>
</feature>
<accession>A0A0M5IT52</accession>
<feature type="transmembrane region" description="Helical" evidence="8">
    <location>
        <begin position="146"/>
        <end position="168"/>
    </location>
</feature>
<dbReference type="PATRIC" id="fig|38300.4.peg.2547"/>
<dbReference type="EMBL" id="CP011340">
    <property type="protein sequence ID" value="ALC20718.1"/>
    <property type="molecule type" value="Genomic_DNA"/>
</dbReference>
<dbReference type="InterPro" id="IPR027417">
    <property type="entry name" value="P-loop_NTPase"/>
</dbReference>
<dbReference type="Gene3D" id="3.40.50.300">
    <property type="entry name" value="P-loop containing nucleotide triphosphate hydrolases"/>
    <property type="match status" value="1"/>
</dbReference>
<dbReference type="GO" id="GO:0015421">
    <property type="term" value="F:ABC-type oligopeptide transporter activity"/>
    <property type="evidence" value="ECO:0007669"/>
    <property type="project" value="TreeGrafter"/>
</dbReference>
<keyword evidence="3" id="KW-0547">Nucleotide-binding</keyword>
<dbReference type="Pfam" id="PF00664">
    <property type="entry name" value="ABC_membrane"/>
    <property type="match status" value="1"/>
</dbReference>
<feature type="transmembrane region" description="Helical" evidence="8">
    <location>
        <begin position="72"/>
        <end position="94"/>
    </location>
</feature>
<protein>
    <submittedName>
        <fullName evidence="9">ABC transporter ATP-binding protein</fullName>
    </submittedName>
</protein>
<keyword evidence="4 9" id="KW-0067">ATP-binding</keyword>
<feature type="transmembrane region" description="Helical" evidence="8">
    <location>
        <begin position="32"/>
        <end position="60"/>
    </location>
</feature>